<dbReference type="SUPFAM" id="SSF54452">
    <property type="entry name" value="MHC antigen-recognition domain"/>
    <property type="match status" value="1"/>
</dbReference>
<proteinExistence type="predicted"/>
<dbReference type="PANTHER" id="PTHR19944:SF99">
    <property type="entry name" value="HLA CLASS II HISTOCOMPATIBILITY ANTIGEN, DRB1 BETA CHAIN"/>
    <property type="match status" value="1"/>
</dbReference>
<keyword evidence="1" id="KW-1015">Disulfide bond</keyword>
<evidence type="ECO:0000313" key="5">
    <source>
        <dbReference type="Proteomes" id="UP000574528"/>
    </source>
</evidence>
<feature type="domain" description="MHC class II beta chain N-terminal" evidence="3">
    <location>
        <begin position="23"/>
        <end position="97"/>
    </location>
</feature>
<evidence type="ECO:0000256" key="1">
    <source>
        <dbReference type="ARBA" id="ARBA00023157"/>
    </source>
</evidence>
<dbReference type="GO" id="GO:0006955">
    <property type="term" value="P:immune response"/>
    <property type="evidence" value="ECO:0007669"/>
    <property type="project" value="InterPro"/>
</dbReference>
<sequence length="103" mass="11795">DPQQGPELPMPAAAGYLQVQHKSDCYFSNGTQQVRLLDRYIQNQQQLLHFDSDLGLFVPDTPLGELVAKRWNMQPGVLEDVRAAVETFCWNNYQVAKSFILER</sequence>
<dbReference type="Proteomes" id="UP000574528">
    <property type="component" value="Unassembled WGS sequence"/>
</dbReference>
<dbReference type="SMART" id="SM00921">
    <property type="entry name" value="MHC_II_beta"/>
    <property type="match status" value="1"/>
</dbReference>
<accession>A0A7K9CL70</accession>
<evidence type="ECO:0000256" key="2">
    <source>
        <dbReference type="ARBA" id="ARBA00023180"/>
    </source>
</evidence>
<organism evidence="4 5">
    <name type="scientific">Psilopogon haemacephalus</name>
    <name type="common">coppersmith barbet</name>
    <dbReference type="NCBI Taxonomy" id="2585815"/>
    <lineage>
        <taxon>Eukaryota</taxon>
        <taxon>Metazoa</taxon>
        <taxon>Chordata</taxon>
        <taxon>Craniata</taxon>
        <taxon>Vertebrata</taxon>
        <taxon>Euteleostomi</taxon>
        <taxon>Archelosauria</taxon>
        <taxon>Archosauria</taxon>
        <taxon>Dinosauria</taxon>
        <taxon>Saurischia</taxon>
        <taxon>Theropoda</taxon>
        <taxon>Coelurosauria</taxon>
        <taxon>Aves</taxon>
        <taxon>Neognathae</taxon>
        <taxon>Neoaves</taxon>
        <taxon>Telluraves</taxon>
        <taxon>Coraciimorphae</taxon>
        <taxon>Piciformes</taxon>
        <taxon>Megalaimidae</taxon>
        <taxon>Psilopogon</taxon>
    </lineage>
</organism>
<protein>
    <submittedName>
        <fullName evidence="4">2B1C protein</fullName>
    </submittedName>
</protein>
<keyword evidence="2" id="KW-0325">Glycoprotein</keyword>
<dbReference type="PANTHER" id="PTHR19944">
    <property type="entry name" value="MHC CLASS II-RELATED"/>
    <property type="match status" value="1"/>
</dbReference>
<gene>
    <name evidence="4" type="primary">Hladrb1_0</name>
    <name evidence="4" type="ORF">PSIHAE_R15134</name>
</gene>
<dbReference type="GO" id="GO:0042613">
    <property type="term" value="C:MHC class II protein complex"/>
    <property type="evidence" value="ECO:0007669"/>
    <property type="project" value="InterPro"/>
</dbReference>
<dbReference type="InterPro" id="IPR050160">
    <property type="entry name" value="MHC/Immunoglobulin"/>
</dbReference>
<keyword evidence="5" id="KW-1185">Reference proteome</keyword>
<reference evidence="4 5" key="1">
    <citation type="submission" date="2019-09" db="EMBL/GenBank/DDBJ databases">
        <title>Bird 10,000 Genomes (B10K) Project - Family phase.</title>
        <authorList>
            <person name="Zhang G."/>
        </authorList>
    </citation>
    <scope>NUCLEOTIDE SEQUENCE [LARGE SCALE GENOMIC DNA]</scope>
    <source>
        <strain evidence="4">B10K-DU-001-24</strain>
        <tissue evidence="4">Muscle</tissue>
    </source>
</reference>
<feature type="non-terminal residue" evidence="4">
    <location>
        <position position="103"/>
    </location>
</feature>
<dbReference type="InterPro" id="IPR011162">
    <property type="entry name" value="MHC_I/II-like_Ag-recog"/>
</dbReference>
<feature type="non-terminal residue" evidence="4">
    <location>
        <position position="1"/>
    </location>
</feature>
<dbReference type="OrthoDB" id="10043043at2759"/>
<dbReference type="Pfam" id="PF00969">
    <property type="entry name" value="MHC_II_beta"/>
    <property type="match status" value="1"/>
</dbReference>
<name>A0A7K9CL70_9PICI</name>
<dbReference type="AlphaFoldDB" id="A0A7K9CL70"/>
<dbReference type="InterPro" id="IPR014745">
    <property type="entry name" value="MHC_II_a/b_N"/>
</dbReference>
<evidence type="ECO:0000259" key="3">
    <source>
        <dbReference type="SMART" id="SM00921"/>
    </source>
</evidence>
<dbReference type="InterPro" id="IPR000353">
    <property type="entry name" value="MHC_II_b_N"/>
</dbReference>
<dbReference type="Gene3D" id="3.10.320.10">
    <property type="entry name" value="Class II Histocompatibility Antigen, M Beta Chain, Chain B, domain 1"/>
    <property type="match status" value="1"/>
</dbReference>
<evidence type="ECO:0000313" key="4">
    <source>
        <dbReference type="EMBL" id="NXG52085.1"/>
    </source>
</evidence>
<dbReference type="GO" id="GO:0019882">
    <property type="term" value="P:antigen processing and presentation"/>
    <property type="evidence" value="ECO:0007669"/>
    <property type="project" value="InterPro"/>
</dbReference>
<dbReference type="EMBL" id="VWZI01020628">
    <property type="protein sequence ID" value="NXG52085.1"/>
    <property type="molecule type" value="Genomic_DNA"/>
</dbReference>
<comment type="caution">
    <text evidence="4">The sequence shown here is derived from an EMBL/GenBank/DDBJ whole genome shotgun (WGS) entry which is preliminary data.</text>
</comment>